<sequence>MNYLRPELYNPLAAQYVLGTLRGPARRRFGRLVMEFSVISDAVNHWELYLNSLGEQLPDVAPDDGVWQKIEQRLGFSSLQAKSNISAGPPNDEQAETNIVALKSHKSRIWPSLAGLASAAAVVLAVLLLQLQPMQSPEVKQLAMINNQQTELLWSIEITEQQIAVRATKALQAQSNADYELWIVPQDGSAPISLGLLPKVGERTLLKPQLFEQITIAALAVSLEPLGGSPNGAPTEVLYTGKLVLL</sequence>
<evidence type="ECO:0000313" key="3">
    <source>
        <dbReference type="EMBL" id="GAC31576.1"/>
    </source>
</evidence>
<protein>
    <recommendedName>
        <fullName evidence="2">Anti-sigma K factor RskA C-terminal domain-containing protein</fullName>
    </recommendedName>
</protein>
<feature type="domain" description="Anti-sigma K factor RskA C-terminal" evidence="2">
    <location>
        <begin position="116"/>
        <end position="235"/>
    </location>
</feature>
<dbReference type="GO" id="GO:0016989">
    <property type="term" value="F:sigma factor antagonist activity"/>
    <property type="evidence" value="ECO:0007669"/>
    <property type="project" value="TreeGrafter"/>
</dbReference>
<dbReference type="STRING" id="1129793.GPLA_0660"/>
<comment type="caution">
    <text evidence="3">The sequence shown here is derived from an EMBL/GenBank/DDBJ whole genome shotgun (WGS) entry which is preliminary data.</text>
</comment>
<dbReference type="Pfam" id="PF10099">
    <property type="entry name" value="RskA_C"/>
    <property type="match status" value="1"/>
</dbReference>
<dbReference type="GO" id="GO:0005886">
    <property type="term" value="C:plasma membrane"/>
    <property type="evidence" value="ECO:0007669"/>
    <property type="project" value="InterPro"/>
</dbReference>
<keyword evidence="4" id="KW-1185">Reference proteome</keyword>
<evidence type="ECO:0000256" key="1">
    <source>
        <dbReference type="SAM" id="Phobius"/>
    </source>
</evidence>
<dbReference type="EMBL" id="BAER01000017">
    <property type="protein sequence ID" value="GAC31576.1"/>
    <property type="molecule type" value="Genomic_DNA"/>
</dbReference>
<accession>K6Z5T9</accession>
<dbReference type="PANTHER" id="PTHR37461">
    <property type="entry name" value="ANTI-SIGMA-K FACTOR RSKA"/>
    <property type="match status" value="1"/>
</dbReference>
<dbReference type="OrthoDB" id="5298046at2"/>
<gene>
    <name evidence="3" type="ORF">GPLA_0660</name>
</gene>
<name>K6Z5T9_9ALTE</name>
<reference evidence="4" key="1">
    <citation type="journal article" date="2014" name="Environ. Microbiol.">
        <title>Comparative genomics of the marine bacterial genus Glaciecola reveals the high degree of genomic diversity and genomic characteristic for cold adaptation.</title>
        <authorList>
            <person name="Qin Q.L."/>
            <person name="Xie B.B."/>
            <person name="Yu Y."/>
            <person name="Shu Y.L."/>
            <person name="Rong J.C."/>
            <person name="Zhang Y.J."/>
            <person name="Zhao D.L."/>
            <person name="Chen X.L."/>
            <person name="Zhang X.Y."/>
            <person name="Chen B."/>
            <person name="Zhou B.C."/>
            <person name="Zhang Y.Z."/>
        </authorList>
    </citation>
    <scope>NUCLEOTIDE SEQUENCE [LARGE SCALE GENOMIC DNA]</scope>
    <source>
        <strain evidence="4">LMG 21857</strain>
    </source>
</reference>
<evidence type="ECO:0000259" key="2">
    <source>
        <dbReference type="Pfam" id="PF10099"/>
    </source>
</evidence>
<dbReference type="InterPro" id="IPR018764">
    <property type="entry name" value="RskA_C"/>
</dbReference>
<dbReference type="AlphaFoldDB" id="K6Z5T9"/>
<feature type="transmembrane region" description="Helical" evidence="1">
    <location>
        <begin position="113"/>
        <end position="131"/>
    </location>
</feature>
<dbReference type="GO" id="GO:0006417">
    <property type="term" value="P:regulation of translation"/>
    <property type="evidence" value="ECO:0007669"/>
    <property type="project" value="TreeGrafter"/>
</dbReference>
<keyword evidence="1" id="KW-1133">Transmembrane helix</keyword>
<evidence type="ECO:0000313" key="4">
    <source>
        <dbReference type="Proteomes" id="UP000006322"/>
    </source>
</evidence>
<dbReference type="RefSeq" id="WP_007103380.1">
    <property type="nucleotide sequence ID" value="NZ_BAER01000017.1"/>
</dbReference>
<proteinExistence type="predicted"/>
<organism evidence="3 4">
    <name type="scientific">Paraglaciecola polaris LMG 21857</name>
    <dbReference type="NCBI Taxonomy" id="1129793"/>
    <lineage>
        <taxon>Bacteria</taxon>
        <taxon>Pseudomonadati</taxon>
        <taxon>Pseudomonadota</taxon>
        <taxon>Gammaproteobacteria</taxon>
        <taxon>Alteromonadales</taxon>
        <taxon>Alteromonadaceae</taxon>
        <taxon>Paraglaciecola</taxon>
    </lineage>
</organism>
<keyword evidence="1" id="KW-0812">Transmembrane</keyword>
<dbReference type="Proteomes" id="UP000006322">
    <property type="component" value="Unassembled WGS sequence"/>
</dbReference>
<keyword evidence="1" id="KW-0472">Membrane</keyword>
<dbReference type="InterPro" id="IPR051474">
    <property type="entry name" value="Anti-sigma-K/W_factor"/>
</dbReference>
<dbReference type="PANTHER" id="PTHR37461:SF1">
    <property type="entry name" value="ANTI-SIGMA-K FACTOR RSKA"/>
    <property type="match status" value="1"/>
</dbReference>